<sequence>MKFTILASAAVLAAALSSWAHAAGIFHRGDTVLLVGQNAAICPTVRLSNKLAEAYGSGNQGNIRVMMVDHGGPCLPSSMLRSTPLKVVVADRGDGITGVRLASNPKGGLEWVLPGFLVPAQ</sequence>
<proteinExistence type="predicted"/>
<accession>A0A1J5QNL0</accession>
<organism evidence="1">
    <name type="scientific">mine drainage metagenome</name>
    <dbReference type="NCBI Taxonomy" id="410659"/>
    <lineage>
        <taxon>unclassified sequences</taxon>
        <taxon>metagenomes</taxon>
        <taxon>ecological metagenomes</taxon>
    </lineage>
</organism>
<gene>
    <name evidence="1" type="ORF">GALL_331770</name>
</gene>
<comment type="caution">
    <text evidence="1">The sequence shown here is derived from an EMBL/GenBank/DDBJ whole genome shotgun (WGS) entry which is preliminary data.</text>
</comment>
<reference evidence="1" key="1">
    <citation type="submission" date="2016-10" db="EMBL/GenBank/DDBJ databases">
        <title>Sequence of Gallionella enrichment culture.</title>
        <authorList>
            <person name="Poehlein A."/>
            <person name="Muehling M."/>
            <person name="Daniel R."/>
        </authorList>
    </citation>
    <scope>NUCLEOTIDE SEQUENCE</scope>
</reference>
<protein>
    <submittedName>
        <fullName evidence="1">Uncharacterized protein</fullName>
    </submittedName>
</protein>
<dbReference type="AlphaFoldDB" id="A0A1J5QNL0"/>
<evidence type="ECO:0000313" key="1">
    <source>
        <dbReference type="EMBL" id="OIQ84984.1"/>
    </source>
</evidence>
<name>A0A1J5QNL0_9ZZZZ</name>
<dbReference type="EMBL" id="MLJW01000576">
    <property type="protein sequence ID" value="OIQ84984.1"/>
    <property type="molecule type" value="Genomic_DNA"/>
</dbReference>